<dbReference type="EMBL" id="MEIA01000194">
    <property type="protein sequence ID" value="OJF12841.1"/>
    <property type="molecule type" value="Genomic_DNA"/>
</dbReference>
<feature type="region of interest" description="Disordered" evidence="1">
    <location>
        <begin position="1"/>
        <end position="45"/>
    </location>
</feature>
<name>A0A1K0FJ39_9ACTN</name>
<reference evidence="3 4" key="1">
    <citation type="submission" date="2016-09" db="EMBL/GenBank/DDBJ databases">
        <title>Couchioplanes caeruleus draft genome sequence.</title>
        <authorList>
            <person name="Sheehan J."/>
            <person name="Caffrey P."/>
        </authorList>
    </citation>
    <scope>NUCLEOTIDE SEQUENCE [LARGE SCALE GENOMIC DNA]</scope>
    <source>
        <strain evidence="3 4">DSM 43634</strain>
    </source>
</reference>
<organism evidence="3 4">
    <name type="scientific">Couchioplanes caeruleus subsp. caeruleus</name>
    <dbReference type="NCBI Taxonomy" id="56427"/>
    <lineage>
        <taxon>Bacteria</taxon>
        <taxon>Bacillati</taxon>
        <taxon>Actinomycetota</taxon>
        <taxon>Actinomycetes</taxon>
        <taxon>Micromonosporales</taxon>
        <taxon>Micromonosporaceae</taxon>
        <taxon>Couchioplanes</taxon>
    </lineage>
</organism>
<sequence length="97" mass="9713">MLGDDPLVDRHGHAAERVGQAAESGGGAGRAGDGAGADVPGAAARSGSWALPRNAQIPAPAAISTTTTAVMIVAALLVRMLEQYVEPVILLNSPSSR</sequence>
<keyword evidence="4" id="KW-1185">Reference proteome</keyword>
<keyword evidence="2" id="KW-0472">Membrane</keyword>
<dbReference type="Proteomes" id="UP000182486">
    <property type="component" value="Unassembled WGS sequence"/>
</dbReference>
<proteinExistence type="predicted"/>
<feature type="transmembrane region" description="Helical" evidence="2">
    <location>
        <begin position="57"/>
        <end position="78"/>
    </location>
</feature>
<evidence type="ECO:0000256" key="2">
    <source>
        <dbReference type="SAM" id="Phobius"/>
    </source>
</evidence>
<evidence type="ECO:0000313" key="3">
    <source>
        <dbReference type="EMBL" id="OJF12841.1"/>
    </source>
</evidence>
<protein>
    <submittedName>
        <fullName evidence="3">Uncharacterized protein</fullName>
    </submittedName>
</protein>
<evidence type="ECO:0000313" key="4">
    <source>
        <dbReference type="Proteomes" id="UP000182486"/>
    </source>
</evidence>
<keyword evidence="2" id="KW-0812">Transmembrane</keyword>
<gene>
    <name evidence="3" type="ORF">BG844_18470</name>
</gene>
<accession>A0A1K0FJ39</accession>
<comment type="caution">
    <text evidence="3">The sequence shown here is derived from an EMBL/GenBank/DDBJ whole genome shotgun (WGS) entry which is preliminary data.</text>
</comment>
<keyword evidence="2" id="KW-1133">Transmembrane helix</keyword>
<evidence type="ECO:0000256" key="1">
    <source>
        <dbReference type="SAM" id="MobiDB-lite"/>
    </source>
</evidence>
<feature type="compositionally biased region" description="Gly residues" evidence="1">
    <location>
        <begin position="24"/>
        <end position="35"/>
    </location>
</feature>
<dbReference type="AlphaFoldDB" id="A0A1K0FJ39"/>
<feature type="compositionally biased region" description="Basic and acidic residues" evidence="1">
    <location>
        <begin position="7"/>
        <end position="16"/>
    </location>
</feature>